<evidence type="ECO:0000256" key="10">
    <source>
        <dbReference type="ARBA" id="ARBA00023304"/>
    </source>
</evidence>
<dbReference type="InterPro" id="IPR042096">
    <property type="entry name" value="Dihydro-acid_dehy_C"/>
</dbReference>
<sequence length="553" mass="60170">MTWRSASFIGDPDKGALARGLYRSMGYNDENFKKPFIAIVNTWNDICPGQYNLKRIAGYVRAGIEENGGTPCEFGTIGGCDGIAQGHDGMHYILPSREIIAASIEIMVQAHMLDGMVLLGSCDKIVPGILMAAARLNLPAIVVNGGPMYPGHHNGKDIDVNETAVYAGKYRSGQCSREEFETVERAACPTPGSCQMIGTANTMSCLAEGLGMSLTGSAMIPTVDKKRMDIARQSGRRIVDMVKEGLRPRDIITRKSIENAVRLGMAIGGSTNLIMHILAIAHEAKVPFTIDDYEELSRTTPQIARLMTASQYDMVDFYEAGAVPAVMHEILSLLHGDALTVTGRTMKENLQGARILRPEVIHPLENPFRPDGGLAIIKGNLAPLSGVCKPAAIPVEHHTFEGPAKVYDSEEELTQAIYDNKIEKGDIIVVRYEGPKGGPGMREMFTPLELLLGYGLAEDVFLITDGRFSGSNKGGFVGHISPEAAEGGPLAIVEDGDRIRIDIPNRRLDLLVSPEEIDKRLKNWQAPEPKIKEGYLSIYARLVKSAHYGAIIE</sequence>
<feature type="active site" description="Proton acceptor" evidence="15">
    <location>
        <position position="469"/>
    </location>
</feature>
<feature type="binding site" description="via carbamate group" evidence="15">
    <location>
        <position position="124"/>
    </location>
    <ligand>
        <name>Mg(2+)</name>
        <dbReference type="ChEBI" id="CHEBI:18420"/>
    </ligand>
</feature>
<evidence type="ECO:0000256" key="15">
    <source>
        <dbReference type="HAMAP-Rule" id="MF_00012"/>
    </source>
</evidence>
<dbReference type="SUPFAM" id="SSF52016">
    <property type="entry name" value="LeuD/IlvD-like"/>
    <property type="match status" value="1"/>
</dbReference>
<evidence type="ECO:0000256" key="14">
    <source>
        <dbReference type="ARBA" id="ARBA00029490"/>
    </source>
</evidence>
<feature type="domain" description="Dihydroxy-acid/6-phosphogluconate dehydratase N-terminal" evidence="16">
    <location>
        <begin position="34"/>
        <end position="349"/>
    </location>
</feature>
<keyword evidence="4 15" id="KW-0001">2Fe-2S</keyword>
<evidence type="ECO:0000256" key="1">
    <source>
        <dbReference type="ARBA" id="ARBA00001946"/>
    </source>
</evidence>
<dbReference type="HAMAP" id="MF_00012">
    <property type="entry name" value="IlvD"/>
    <property type="match status" value="1"/>
</dbReference>
<dbReference type="RefSeq" id="WP_113855252.1">
    <property type="nucleotide sequence ID" value="NZ_CP011940.1"/>
</dbReference>
<name>A0A848BSG7_9FIRM</name>
<dbReference type="NCBIfam" id="TIGR00110">
    <property type="entry name" value="ilvD"/>
    <property type="match status" value="1"/>
</dbReference>
<dbReference type="InterPro" id="IPR004404">
    <property type="entry name" value="DihydroxyA_deHydtase"/>
</dbReference>
<feature type="binding site" evidence="15">
    <location>
        <position position="123"/>
    </location>
    <ligand>
        <name>Mg(2+)</name>
        <dbReference type="ChEBI" id="CHEBI:18420"/>
    </ligand>
</feature>
<proteinExistence type="inferred from homology"/>
<dbReference type="GO" id="GO:0009097">
    <property type="term" value="P:isoleucine biosynthetic process"/>
    <property type="evidence" value="ECO:0007669"/>
    <property type="project" value="UniProtKB-UniRule"/>
</dbReference>
<feature type="binding site" evidence="15">
    <location>
        <position position="443"/>
    </location>
    <ligand>
        <name>Mg(2+)</name>
        <dbReference type="ChEBI" id="CHEBI:18420"/>
    </ligand>
</feature>
<keyword evidence="9 15" id="KW-0456">Lyase</keyword>
<dbReference type="EMBL" id="JBIEKR010000004">
    <property type="protein sequence ID" value="MFG6272569.1"/>
    <property type="molecule type" value="Genomic_DNA"/>
</dbReference>
<evidence type="ECO:0000313" key="18">
    <source>
        <dbReference type="EMBL" id="MFG6272569.1"/>
    </source>
</evidence>
<dbReference type="InterPro" id="IPR000581">
    <property type="entry name" value="ILV_EDD_N"/>
</dbReference>
<dbReference type="SUPFAM" id="SSF143975">
    <property type="entry name" value="IlvD/EDD N-terminal domain-like"/>
    <property type="match status" value="1"/>
</dbReference>
<dbReference type="FunFam" id="3.50.30.80:FF:000001">
    <property type="entry name" value="Dihydroxy-acid dehydratase"/>
    <property type="match status" value="1"/>
</dbReference>
<dbReference type="PANTHER" id="PTHR43661:SF3">
    <property type="entry name" value="D-XYLONATE DEHYDRATASE YAGF-RELATED"/>
    <property type="match status" value="1"/>
</dbReference>
<evidence type="ECO:0000256" key="13">
    <source>
        <dbReference type="ARBA" id="ARBA00029437"/>
    </source>
</evidence>
<keyword evidence="6 15" id="KW-0460">Magnesium</keyword>
<evidence type="ECO:0000313" key="21">
    <source>
        <dbReference type="Proteomes" id="UP001605989"/>
    </source>
</evidence>
<comment type="pathway">
    <text evidence="13 15">Amino-acid biosynthesis; L-isoleucine biosynthesis; L-isoleucine from 2-oxobutanoate: step 3/4.</text>
</comment>
<evidence type="ECO:0000256" key="12">
    <source>
        <dbReference type="ARBA" id="ARBA00029436"/>
    </source>
</evidence>
<dbReference type="InterPro" id="IPR020558">
    <property type="entry name" value="DiOHA_6PGluconate_deHydtase_CS"/>
</dbReference>
<comment type="catalytic activity">
    <reaction evidence="15">
        <text>(2R,3R)-2,3-dihydroxy-3-methylpentanoate = (S)-3-methyl-2-oxopentanoate + H2O</text>
        <dbReference type="Rhea" id="RHEA:27694"/>
        <dbReference type="ChEBI" id="CHEBI:15377"/>
        <dbReference type="ChEBI" id="CHEBI:35146"/>
        <dbReference type="ChEBI" id="CHEBI:49258"/>
        <dbReference type="EC" id="4.2.1.9"/>
    </reaction>
</comment>
<evidence type="ECO:0000256" key="6">
    <source>
        <dbReference type="ARBA" id="ARBA00022842"/>
    </source>
</evidence>
<comment type="pathway">
    <text evidence="12 15">Amino-acid biosynthesis; L-valine biosynthesis; L-valine from pyruvate: step 3/4.</text>
</comment>
<dbReference type="NCBIfam" id="NF002068">
    <property type="entry name" value="PRK00911.1"/>
    <property type="match status" value="1"/>
</dbReference>
<comment type="cofactor">
    <cofactor evidence="1 15">
        <name>Mg(2+)</name>
        <dbReference type="ChEBI" id="CHEBI:18420"/>
    </cofactor>
</comment>
<comment type="caution">
    <text evidence="15">Lacks conserved residue(s) required for the propagation of feature annotation.</text>
</comment>
<keyword evidence="21" id="KW-1185">Reference proteome</keyword>
<organism evidence="19 20">
    <name type="scientific">Megasphaera hexanoica</name>
    <dbReference type="NCBI Taxonomy" id="1675036"/>
    <lineage>
        <taxon>Bacteria</taxon>
        <taxon>Bacillati</taxon>
        <taxon>Bacillota</taxon>
        <taxon>Negativicutes</taxon>
        <taxon>Veillonellales</taxon>
        <taxon>Veillonellaceae</taxon>
        <taxon>Megasphaera</taxon>
    </lineage>
</organism>
<dbReference type="UniPathway" id="UPA00049">
    <property type="reaction ID" value="UER00061"/>
</dbReference>
<comment type="catalytic activity">
    <reaction evidence="11">
        <text>(2R)-2,3-dihydroxy-3-methylbutanoate = 3-methyl-2-oxobutanoate + H2O</text>
        <dbReference type="Rhea" id="RHEA:24809"/>
        <dbReference type="ChEBI" id="CHEBI:11851"/>
        <dbReference type="ChEBI" id="CHEBI:15377"/>
        <dbReference type="ChEBI" id="CHEBI:49072"/>
        <dbReference type="EC" id="4.2.1.9"/>
    </reaction>
    <physiologicalReaction direction="left-to-right" evidence="11">
        <dbReference type="Rhea" id="RHEA:24810"/>
    </physiologicalReaction>
</comment>
<evidence type="ECO:0000259" key="16">
    <source>
        <dbReference type="Pfam" id="PF00920"/>
    </source>
</evidence>
<dbReference type="GO" id="GO:0004160">
    <property type="term" value="F:dihydroxy-acid dehydratase activity"/>
    <property type="evidence" value="ECO:0007669"/>
    <property type="project" value="UniProtKB-UniRule"/>
</dbReference>
<evidence type="ECO:0000313" key="19">
    <source>
        <dbReference type="EMBL" id="NME27768.1"/>
    </source>
</evidence>
<dbReference type="Pfam" id="PF24877">
    <property type="entry name" value="ILV_EDD_C"/>
    <property type="match status" value="1"/>
</dbReference>
<dbReference type="KEGG" id="mhw:ACT01_02740"/>
<feature type="binding site" evidence="15">
    <location>
        <position position="81"/>
    </location>
    <ligand>
        <name>Mg(2+)</name>
        <dbReference type="ChEBI" id="CHEBI:18420"/>
    </ligand>
</feature>
<protein>
    <recommendedName>
        <fullName evidence="14 15">Dihydroxy-acid dehydratase</fullName>
        <shortName evidence="15">DAD</shortName>
        <ecNumber evidence="14 15">4.2.1.9</ecNumber>
    </recommendedName>
</protein>
<reference evidence="19 20" key="1">
    <citation type="submission" date="2020-04" db="EMBL/GenBank/DDBJ databases">
        <authorList>
            <person name="Hitch T.C.A."/>
            <person name="Wylensek D."/>
            <person name="Clavel T."/>
        </authorList>
    </citation>
    <scope>NUCLEOTIDE SEQUENCE [LARGE SCALE GENOMIC DNA]</scope>
    <source>
        <strain evidence="19 20">Oil-RF-744-FAT-WT-6-1</strain>
    </source>
</reference>
<keyword evidence="3 15" id="KW-0028">Amino-acid biosynthesis</keyword>
<keyword evidence="7 15" id="KW-0408">Iron</keyword>
<dbReference type="AlphaFoldDB" id="A0A848BSG7"/>
<dbReference type="OrthoDB" id="9807077at2"/>
<dbReference type="InterPro" id="IPR037237">
    <property type="entry name" value="IlvD/EDD_N"/>
</dbReference>
<comment type="cofactor">
    <cofactor evidence="15">
        <name>[2Fe-2S] cluster</name>
        <dbReference type="ChEBI" id="CHEBI:190135"/>
    </cofactor>
    <text evidence="15">Binds 1 [2Fe-2S] cluster per subunit. This cluster acts as a Lewis acid cofactor.</text>
</comment>
<evidence type="ECO:0000256" key="7">
    <source>
        <dbReference type="ARBA" id="ARBA00023004"/>
    </source>
</evidence>
<feature type="domain" description="Dihydroxy-acid/6-phosphogluconate dehydratase C-terminal" evidence="17">
    <location>
        <begin position="359"/>
        <end position="550"/>
    </location>
</feature>
<gene>
    <name evidence="15 19" type="primary">ilvD</name>
    <name evidence="18" type="ORF">ACGTZG_05140</name>
    <name evidence="19" type="ORF">HF872_03880</name>
</gene>
<evidence type="ECO:0000256" key="2">
    <source>
        <dbReference type="ARBA" id="ARBA00006486"/>
    </source>
</evidence>
<evidence type="ECO:0000256" key="4">
    <source>
        <dbReference type="ARBA" id="ARBA00022714"/>
    </source>
</evidence>
<feature type="modified residue" description="N6-carboxylysine" evidence="15">
    <location>
        <position position="124"/>
    </location>
</feature>
<evidence type="ECO:0000256" key="11">
    <source>
        <dbReference type="ARBA" id="ARBA00029304"/>
    </source>
</evidence>
<comment type="similarity">
    <text evidence="2 15">Belongs to the IlvD/Edd family.</text>
</comment>
<dbReference type="GO" id="GO:0000287">
    <property type="term" value="F:magnesium ion binding"/>
    <property type="evidence" value="ECO:0007669"/>
    <property type="project" value="UniProtKB-UniRule"/>
</dbReference>
<dbReference type="GO" id="GO:0009099">
    <property type="term" value="P:L-valine biosynthetic process"/>
    <property type="evidence" value="ECO:0007669"/>
    <property type="project" value="UniProtKB-UniRule"/>
</dbReference>
<dbReference type="Gene3D" id="3.50.30.80">
    <property type="entry name" value="IlvD/EDD C-terminal domain-like"/>
    <property type="match status" value="1"/>
</dbReference>
<comment type="function">
    <text evidence="15">Functions in the biosynthesis of branched-chain amino acids. Catalyzes the dehydration of (2R,3R)-2,3-dihydroxy-3-methylpentanoate (2,3-dihydroxy-3-methylvalerate) into 2-oxo-3-methylpentanoate (2-oxo-3-methylvalerate) and of (2R)-2,3-dihydroxy-3-methylbutanoate (2,3-dihydroxyisovalerate) into 2-oxo-3-methylbutanoate (2-oxoisovalerate), the penultimate precursor to L-isoleucine and L-valine, respectively.</text>
</comment>
<dbReference type="GO" id="GO:0005829">
    <property type="term" value="C:cytosol"/>
    <property type="evidence" value="ECO:0007669"/>
    <property type="project" value="TreeGrafter"/>
</dbReference>
<keyword evidence="10 15" id="KW-0100">Branched-chain amino acid biosynthesis</keyword>
<accession>A0A848BSG7</accession>
<keyword evidence="8 15" id="KW-0411">Iron-sulfur</keyword>
<dbReference type="EC" id="4.2.1.9" evidence="14 15"/>
<dbReference type="InterPro" id="IPR056740">
    <property type="entry name" value="ILV_EDD_C"/>
</dbReference>
<feature type="binding site" evidence="15">
    <location>
        <position position="175"/>
    </location>
    <ligand>
        <name>[2Fe-2S] cluster</name>
        <dbReference type="ChEBI" id="CHEBI:190135"/>
    </ligand>
</feature>
<keyword evidence="5 15" id="KW-0479">Metal-binding</keyword>
<dbReference type="PROSITE" id="PS00886">
    <property type="entry name" value="ILVD_EDD_1"/>
    <property type="match status" value="1"/>
</dbReference>
<evidence type="ECO:0000313" key="20">
    <source>
        <dbReference type="Proteomes" id="UP000591071"/>
    </source>
</evidence>
<evidence type="ECO:0000256" key="9">
    <source>
        <dbReference type="ARBA" id="ARBA00023239"/>
    </source>
</evidence>
<evidence type="ECO:0000256" key="3">
    <source>
        <dbReference type="ARBA" id="ARBA00022605"/>
    </source>
</evidence>
<dbReference type="Pfam" id="PF00920">
    <property type="entry name" value="ILVD_EDD_N"/>
    <property type="match status" value="1"/>
</dbReference>
<dbReference type="GO" id="GO:0051537">
    <property type="term" value="F:2 iron, 2 sulfur cluster binding"/>
    <property type="evidence" value="ECO:0007669"/>
    <property type="project" value="UniProtKB-UniRule"/>
</dbReference>
<dbReference type="PANTHER" id="PTHR43661">
    <property type="entry name" value="D-XYLONATE DEHYDRATASE"/>
    <property type="match status" value="1"/>
</dbReference>
<dbReference type="Proteomes" id="UP000591071">
    <property type="component" value="Unassembled WGS sequence"/>
</dbReference>
<evidence type="ECO:0000256" key="5">
    <source>
        <dbReference type="ARBA" id="ARBA00022723"/>
    </source>
</evidence>
<comment type="subunit">
    <text evidence="15">Homodimer.</text>
</comment>
<evidence type="ECO:0000256" key="8">
    <source>
        <dbReference type="ARBA" id="ARBA00023014"/>
    </source>
</evidence>
<dbReference type="EMBL" id="JABAFG010000005">
    <property type="protein sequence ID" value="NME27768.1"/>
    <property type="molecule type" value="Genomic_DNA"/>
</dbReference>
<dbReference type="Proteomes" id="UP001605989">
    <property type="component" value="Unassembled WGS sequence"/>
</dbReference>
<dbReference type="UniPathway" id="UPA00047">
    <property type="reaction ID" value="UER00057"/>
</dbReference>
<evidence type="ECO:0000259" key="17">
    <source>
        <dbReference type="Pfam" id="PF24877"/>
    </source>
</evidence>
<comment type="caution">
    <text evidence="19">The sequence shown here is derived from an EMBL/GenBank/DDBJ whole genome shotgun (WGS) entry which is preliminary data.</text>
</comment>
<reference evidence="18 21" key="2">
    <citation type="submission" date="2024-10" db="EMBL/GenBank/DDBJ databases">
        <authorList>
            <person name="Sang B.-I."/>
            <person name="Prabhaharan D."/>
        </authorList>
    </citation>
    <scope>NUCLEOTIDE SEQUENCE [LARGE SCALE GENOMIC DNA]</scope>
    <source>
        <strain evidence="18 21">MH</strain>
    </source>
</reference>